<dbReference type="Pfam" id="PF00078">
    <property type="entry name" value="RVT_1"/>
    <property type="match status" value="1"/>
</dbReference>
<dbReference type="PANTHER" id="PTHR31635:SF196">
    <property type="entry name" value="REVERSE TRANSCRIPTASE DOMAIN-CONTAINING PROTEIN-RELATED"/>
    <property type="match status" value="1"/>
</dbReference>
<name>A0AAV2DV43_9ROSI</name>
<reference evidence="2 3" key="1">
    <citation type="submission" date="2024-04" db="EMBL/GenBank/DDBJ databases">
        <authorList>
            <person name="Fracassetti M."/>
        </authorList>
    </citation>
    <scope>NUCLEOTIDE SEQUENCE [LARGE SCALE GENOMIC DNA]</scope>
</reference>
<dbReference type="PROSITE" id="PS50878">
    <property type="entry name" value="RT_POL"/>
    <property type="match status" value="1"/>
</dbReference>
<sequence>MATKLVKDYHKATVSSICVLKIDLMKAFDSVDWKFLLKVMMAMNISLNFIKLVEACVTTPMLSVAFNGGLCSYFPAGKGLRRGDPLSPYLFTIAMEVFSCMLARYVSQDCIPYHPRCKGLGITHLCFADDLLVFSNGSIRAVAGIKRLLDRFYHVSGLKCNMAKC</sequence>
<evidence type="ECO:0000313" key="3">
    <source>
        <dbReference type="Proteomes" id="UP001497516"/>
    </source>
</evidence>
<gene>
    <name evidence="2" type="ORF">LTRI10_LOCUS19201</name>
</gene>
<proteinExistence type="predicted"/>
<accession>A0AAV2DV43</accession>
<feature type="domain" description="Reverse transcriptase" evidence="1">
    <location>
        <begin position="1"/>
        <end position="165"/>
    </location>
</feature>
<protein>
    <recommendedName>
        <fullName evidence="1">Reverse transcriptase domain-containing protein</fullName>
    </recommendedName>
</protein>
<evidence type="ECO:0000313" key="2">
    <source>
        <dbReference type="EMBL" id="CAL1377561.1"/>
    </source>
</evidence>
<dbReference type="InterPro" id="IPR000477">
    <property type="entry name" value="RT_dom"/>
</dbReference>
<dbReference type="EMBL" id="OZ034816">
    <property type="protein sequence ID" value="CAL1377561.1"/>
    <property type="molecule type" value="Genomic_DNA"/>
</dbReference>
<dbReference type="Proteomes" id="UP001497516">
    <property type="component" value="Chromosome 3"/>
</dbReference>
<dbReference type="AlphaFoldDB" id="A0AAV2DV43"/>
<dbReference type="PANTHER" id="PTHR31635">
    <property type="entry name" value="REVERSE TRANSCRIPTASE DOMAIN-CONTAINING PROTEIN-RELATED"/>
    <property type="match status" value="1"/>
</dbReference>
<organism evidence="2 3">
    <name type="scientific">Linum trigynum</name>
    <dbReference type="NCBI Taxonomy" id="586398"/>
    <lineage>
        <taxon>Eukaryota</taxon>
        <taxon>Viridiplantae</taxon>
        <taxon>Streptophyta</taxon>
        <taxon>Embryophyta</taxon>
        <taxon>Tracheophyta</taxon>
        <taxon>Spermatophyta</taxon>
        <taxon>Magnoliopsida</taxon>
        <taxon>eudicotyledons</taxon>
        <taxon>Gunneridae</taxon>
        <taxon>Pentapetalae</taxon>
        <taxon>rosids</taxon>
        <taxon>fabids</taxon>
        <taxon>Malpighiales</taxon>
        <taxon>Linaceae</taxon>
        <taxon>Linum</taxon>
    </lineage>
</organism>
<dbReference type="SUPFAM" id="SSF56672">
    <property type="entry name" value="DNA/RNA polymerases"/>
    <property type="match status" value="1"/>
</dbReference>
<evidence type="ECO:0000259" key="1">
    <source>
        <dbReference type="PROSITE" id="PS50878"/>
    </source>
</evidence>
<dbReference type="InterPro" id="IPR043502">
    <property type="entry name" value="DNA/RNA_pol_sf"/>
</dbReference>
<keyword evidence="3" id="KW-1185">Reference proteome</keyword>